<evidence type="ECO:0000256" key="4">
    <source>
        <dbReference type="ARBA" id="ARBA00022452"/>
    </source>
</evidence>
<evidence type="ECO:0000256" key="3">
    <source>
        <dbReference type="ARBA" id="ARBA00022448"/>
    </source>
</evidence>
<comment type="subcellular location">
    <subcellularLocation>
        <location evidence="1 14">Cell outer membrane</location>
        <topology evidence="1 14">Multi-pass membrane protein</topology>
    </subcellularLocation>
</comment>
<dbReference type="InterPro" id="IPR012910">
    <property type="entry name" value="Plug_dom"/>
</dbReference>
<evidence type="ECO:0000256" key="10">
    <source>
        <dbReference type="ARBA" id="ARBA00023077"/>
    </source>
</evidence>
<dbReference type="GO" id="GO:0015344">
    <property type="term" value="F:siderophore uptake transmembrane transporter activity"/>
    <property type="evidence" value="ECO:0007669"/>
    <property type="project" value="TreeGrafter"/>
</dbReference>
<dbReference type="NCBIfam" id="TIGR01783">
    <property type="entry name" value="TonB-siderophor"/>
    <property type="match status" value="1"/>
</dbReference>
<evidence type="ECO:0000256" key="2">
    <source>
        <dbReference type="ARBA" id="ARBA00009810"/>
    </source>
</evidence>
<keyword evidence="10 15" id="KW-0798">TonB box</keyword>
<dbReference type="Pfam" id="PF07715">
    <property type="entry name" value="Plug"/>
    <property type="match status" value="1"/>
</dbReference>
<feature type="chain" id="PRO_5016285658" evidence="16">
    <location>
        <begin position="21"/>
        <end position="797"/>
    </location>
</feature>
<evidence type="ECO:0000256" key="1">
    <source>
        <dbReference type="ARBA" id="ARBA00004571"/>
    </source>
</evidence>
<dbReference type="GO" id="GO:0038023">
    <property type="term" value="F:signaling receptor activity"/>
    <property type="evidence" value="ECO:0007669"/>
    <property type="project" value="InterPro"/>
</dbReference>
<dbReference type="InterPro" id="IPR036942">
    <property type="entry name" value="Beta-barrel_TonB_sf"/>
</dbReference>
<dbReference type="Gene3D" id="2.170.130.10">
    <property type="entry name" value="TonB-dependent receptor, plug domain"/>
    <property type="match status" value="1"/>
</dbReference>
<feature type="domain" description="TonB-dependent receptor-like beta-barrel" evidence="17">
    <location>
        <begin position="355"/>
        <end position="769"/>
    </location>
</feature>
<dbReference type="PANTHER" id="PTHR32552:SF68">
    <property type="entry name" value="FERRICHROME OUTER MEMBRANE TRANSPORTER_PHAGE RECEPTOR"/>
    <property type="match status" value="1"/>
</dbReference>
<comment type="similarity">
    <text evidence="2 14 15">Belongs to the TonB-dependent receptor family.</text>
</comment>
<dbReference type="InterPro" id="IPR013784">
    <property type="entry name" value="Carb-bd-like_fold"/>
</dbReference>
<keyword evidence="12 19" id="KW-0675">Receptor</keyword>
<accession>A0A327QU53</accession>
<keyword evidence="11 14" id="KW-0472">Membrane</keyword>
<keyword evidence="4 14" id="KW-1134">Transmembrane beta strand</keyword>
<evidence type="ECO:0000256" key="14">
    <source>
        <dbReference type="PROSITE-ProRule" id="PRU01360"/>
    </source>
</evidence>
<dbReference type="RefSeq" id="WP_111596364.1">
    <property type="nucleotide sequence ID" value="NZ_QLLL01000002.1"/>
</dbReference>
<evidence type="ECO:0000256" key="15">
    <source>
        <dbReference type="RuleBase" id="RU003357"/>
    </source>
</evidence>
<dbReference type="InterPro" id="IPR039426">
    <property type="entry name" value="TonB-dep_rcpt-like"/>
</dbReference>
<keyword evidence="5" id="KW-0410">Iron transport</keyword>
<name>A0A327QU53_9BACT</name>
<evidence type="ECO:0000256" key="11">
    <source>
        <dbReference type="ARBA" id="ARBA00023136"/>
    </source>
</evidence>
<dbReference type="PANTHER" id="PTHR32552">
    <property type="entry name" value="FERRICHROME IRON RECEPTOR-RELATED"/>
    <property type="match status" value="1"/>
</dbReference>
<dbReference type="Gene3D" id="2.60.40.1120">
    <property type="entry name" value="Carboxypeptidase-like, regulatory domain"/>
    <property type="match status" value="1"/>
</dbReference>
<dbReference type="Pfam" id="PF13715">
    <property type="entry name" value="CarbopepD_reg_2"/>
    <property type="match status" value="1"/>
</dbReference>
<evidence type="ECO:0000256" key="5">
    <source>
        <dbReference type="ARBA" id="ARBA00022496"/>
    </source>
</evidence>
<keyword evidence="3 14" id="KW-0813">Transport</keyword>
<dbReference type="OrthoDB" id="9758472at2"/>
<evidence type="ECO:0000259" key="18">
    <source>
        <dbReference type="Pfam" id="PF07715"/>
    </source>
</evidence>
<reference evidence="19 20" key="1">
    <citation type="submission" date="2018-06" db="EMBL/GenBank/DDBJ databases">
        <title>Genomic Encyclopedia of Archaeal and Bacterial Type Strains, Phase II (KMG-II): from individual species to whole genera.</title>
        <authorList>
            <person name="Goeker M."/>
        </authorList>
    </citation>
    <scope>NUCLEOTIDE SEQUENCE [LARGE SCALE GENOMIC DNA]</scope>
    <source>
        <strain evidence="19 20">DSM 23857</strain>
    </source>
</reference>
<keyword evidence="7 16" id="KW-0732">Signal</keyword>
<dbReference type="GO" id="GO:0030246">
    <property type="term" value="F:carbohydrate binding"/>
    <property type="evidence" value="ECO:0007669"/>
    <property type="project" value="InterPro"/>
</dbReference>
<evidence type="ECO:0000256" key="8">
    <source>
        <dbReference type="ARBA" id="ARBA00023004"/>
    </source>
</evidence>
<protein>
    <submittedName>
        <fullName evidence="19">Iron complex outermembrane receptor protein</fullName>
    </submittedName>
</protein>
<dbReference type="AlphaFoldDB" id="A0A327QU53"/>
<dbReference type="Pfam" id="PF00593">
    <property type="entry name" value="TonB_dep_Rec_b-barrel"/>
    <property type="match status" value="1"/>
</dbReference>
<evidence type="ECO:0000256" key="7">
    <source>
        <dbReference type="ARBA" id="ARBA00022729"/>
    </source>
</evidence>
<dbReference type="SUPFAM" id="SSF49452">
    <property type="entry name" value="Starch-binding domain-like"/>
    <property type="match status" value="1"/>
</dbReference>
<keyword evidence="20" id="KW-1185">Reference proteome</keyword>
<feature type="domain" description="TonB-dependent receptor plug" evidence="18">
    <location>
        <begin position="132"/>
        <end position="225"/>
    </location>
</feature>
<dbReference type="SUPFAM" id="SSF56935">
    <property type="entry name" value="Porins"/>
    <property type="match status" value="1"/>
</dbReference>
<evidence type="ECO:0000259" key="17">
    <source>
        <dbReference type="Pfam" id="PF00593"/>
    </source>
</evidence>
<evidence type="ECO:0000256" key="16">
    <source>
        <dbReference type="SAM" id="SignalP"/>
    </source>
</evidence>
<feature type="signal peptide" evidence="16">
    <location>
        <begin position="1"/>
        <end position="20"/>
    </location>
</feature>
<keyword evidence="8" id="KW-0408">Iron</keyword>
<dbReference type="InterPro" id="IPR037066">
    <property type="entry name" value="Plug_dom_sf"/>
</dbReference>
<evidence type="ECO:0000256" key="9">
    <source>
        <dbReference type="ARBA" id="ARBA00023065"/>
    </source>
</evidence>
<dbReference type="PROSITE" id="PS52016">
    <property type="entry name" value="TONB_DEPENDENT_REC_3"/>
    <property type="match status" value="1"/>
</dbReference>
<dbReference type="GO" id="GO:0015891">
    <property type="term" value="P:siderophore transport"/>
    <property type="evidence" value="ECO:0007669"/>
    <property type="project" value="InterPro"/>
</dbReference>
<dbReference type="GO" id="GO:0009279">
    <property type="term" value="C:cell outer membrane"/>
    <property type="evidence" value="ECO:0007669"/>
    <property type="project" value="UniProtKB-SubCell"/>
</dbReference>
<keyword evidence="13 14" id="KW-0998">Cell outer membrane</keyword>
<evidence type="ECO:0000256" key="12">
    <source>
        <dbReference type="ARBA" id="ARBA00023170"/>
    </source>
</evidence>
<evidence type="ECO:0000256" key="13">
    <source>
        <dbReference type="ARBA" id="ARBA00023237"/>
    </source>
</evidence>
<dbReference type="Gene3D" id="2.40.170.20">
    <property type="entry name" value="TonB-dependent receptor, beta-barrel domain"/>
    <property type="match status" value="1"/>
</dbReference>
<evidence type="ECO:0000256" key="6">
    <source>
        <dbReference type="ARBA" id="ARBA00022692"/>
    </source>
</evidence>
<dbReference type="Proteomes" id="UP000249547">
    <property type="component" value="Unassembled WGS sequence"/>
</dbReference>
<proteinExistence type="inferred from homology"/>
<comment type="caution">
    <text evidence="19">The sequence shown here is derived from an EMBL/GenBank/DDBJ whole genome shotgun (WGS) entry which is preliminary data.</text>
</comment>
<organism evidence="19 20">
    <name type="scientific">Chitinophaga skermanii</name>
    <dbReference type="NCBI Taxonomy" id="331697"/>
    <lineage>
        <taxon>Bacteria</taxon>
        <taxon>Pseudomonadati</taxon>
        <taxon>Bacteroidota</taxon>
        <taxon>Chitinophagia</taxon>
        <taxon>Chitinophagales</taxon>
        <taxon>Chitinophagaceae</taxon>
        <taxon>Chitinophaga</taxon>
    </lineage>
</organism>
<evidence type="ECO:0000313" key="19">
    <source>
        <dbReference type="EMBL" id="RAJ08186.1"/>
    </source>
</evidence>
<dbReference type="InterPro" id="IPR000531">
    <property type="entry name" value="Beta-barrel_TonB"/>
</dbReference>
<keyword evidence="6 14" id="KW-0812">Transmembrane</keyword>
<evidence type="ECO:0000313" key="20">
    <source>
        <dbReference type="Proteomes" id="UP000249547"/>
    </source>
</evidence>
<dbReference type="EMBL" id="QLLL01000002">
    <property type="protein sequence ID" value="RAJ08186.1"/>
    <property type="molecule type" value="Genomic_DNA"/>
</dbReference>
<dbReference type="InterPro" id="IPR010105">
    <property type="entry name" value="TonB_sidphr_rcpt"/>
</dbReference>
<dbReference type="CDD" id="cd01347">
    <property type="entry name" value="ligand_gated_channel"/>
    <property type="match status" value="1"/>
</dbReference>
<gene>
    <name evidence="19" type="ORF">LX64_00833</name>
</gene>
<sequence>MLKQLSLLIVCICTVTISFAQSNAVVRGKILTSDGQPAPFVTVRIDKTMLGDITNDKGDFTIKNVKPGSYKIKVTNLVSTAQEKDITVVAGQTLQVDFQLKENTAQLNEVTVNGRNANMETKTVAKLPLTNLENPQVYQVVTLETMKQQNITNFDDALRNVPGISRTWESTGRGGDGAAYFALRGFEAQPTLYNGLPGITNGTLDPASIESIEVIKGPSGTLFGGSFYGYGGIINTITKKPYNTFGGEVAYNLGSFGLHRITADINTPLDKNDKLAMRVNAAYHREGSFQDAGKKESFFIAPSFSYKANNRLSFSLIAEILQEERAVPPVFFHSDRATPLQWKTVKELNLNNKASFTSNDLTIKNPRLNIQGQMLYKLSSQWNSQTVISKGRTKSAGIYSYIWDDEPGDQWFNQYFHDEGQTVNTFDVQQNFTGDFKIAGVRNRLLVGIDFYQRKADENSSGWASGRYVNPQGQVATQDPSTGAPLPKLNLTRAAIDSLLAPGDRNISATKNSYYSVYFSDVLNITRNLDVMLSLRGDYFKTKDYDQFALSPKIGVVYQPILNKLSIFANYMNAFFNVAPAFVTDKDGNNGYFKSLKPEHANQYEGGVKANLFNDKLQGTFSVYDITVSNKVMTDPANPNSVVQGGEVRSKGFEIEFNAQPVRNLTLIAGYAYNDIYVVKGDGGFYAEPGRAPGGQGPGNLVNLWANYKFTNGPLRYFGIGFGGNYASEYKVVDNSVTGVFRLPSYTLLNGSVYFNNNRFRVTVNVNNIANTTYYIGYWSVNPQKPSAVTASVAYKF</sequence>
<keyword evidence="9" id="KW-0406">Ion transport</keyword>